<dbReference type="STRING" id="379532.ENSPCOP00000009062"/>
<evidence type="ECO:0000256" key="4">
    <source>
        <dbReference type="ARBA" id="ARBA00023136"/>
    </source>
</evidence>
<keyword evidence="4 5" id="KW-0472">Membrane</keyword>
<dbReference type="AlphaFoldDB" id="A0A2K6F4Y4"/>
<evidence type="ECO:0000259" key="7">
    <source>
        <dbReference type="PROSITE" id="PS51225"/>
    </source>
</evidence>
<evidence type="ECO:0000256" key="1">
    <source>
        <dbReference type="ARBA" id="ARBA00004141"/>
    </source>
</evidence>
<evidence type="ECO:0000256" key="5">
    <source>
        <dbReference type="PROSITE-ProRule" id="PRU00581"/>
    </source>
</evidence>
<gene>
    <name evidence="8" type="primary">CMTM7</name>
</gene>
<protein>
    <submittedName>
        <fullName evidence="8">CKLF like MARVEL transmembrane domain containing 7</fullName>
    </submittedName>
</protein>
<dbReference type="KEGG" id="pcoq:105812448"/>
<evidence type="ECO:0000256" key="2">
    <source>
        <dbReference type="ARBA" id="ARBA00022692"/>
    </source>
</evidence>
<dbReference type="PANTHER" id="PTHR22776">
    <property type="entry name" value="MARVEL-CONTAINING POTENTIAL LIPID RAFT-ASSOCIATED PROTEIN"/>
    <property type="match status" value="1"/>
</dbReference>
<dbReference type="CTD" id="112616"/>
<evidence type="ECO:0000256" key="6">
    <source>
        <dbReference type="SAM" id="Phobius"/>
    </source>
</evidence>
<evidence type="ECO:0000313" key="9">
    <source>
        <dbReference type="Proteomes" id="UP000233160"/>
    </source>
</evidence>
<dbReference type="OMA" id="FEVVTIW"/>
<dbReference type="GO" id="GO:0002337">
    <property type="term" value="P:B-1a B cell differentiation"/>
    <property type="evidence" value="ECO:0007669"/>
    <property type="project" value="Ensembl"/>
</dbReference>
<dbReference type="OrthoDB" id="5982489at2759"/>
<dbReference type="GeneTree" id="ENSGT00510000048725"/>
<accession>A0A2K6F4Y4</accession>
<dbReference type="PROSITE" id="PS51225">
    <property type="entry name" value="MARVEL"/>
    <property type="match status" value="1"/>
</dbReference>
<evidence type="ECO:0000313" key="8">
    <source>
        <dbReference type="Ensembl" id="ENSPCOP00000009062.1"/>
    </source>
</evidence>
<dbReference type="Ensembl" id="ENSPCOT00000019624.1">
    <property type="protein sequence ID" value="ENSPCOP00000009062.1"/>
    <property type="gene ID" value="ENSPCOG00000015871.1"/>
</dbReference>
<organism evidence="8 9">
    <name type="scientific">Propithecus coquereli</name>
    <name type="common">Coquerel's sifaka</name>
    <name type="synonym">Propithecus verreauxi coquereli</name>
    <dbReference type="NCBI Taxonomy" id="379532"/>
    <lineage>
        <taxon>Eukaryota</taxon>
        <taxon>Metazoa</taxon>
        <taxon>Chordata</taxon>
        <taxon>Craniata</taxon>
        <taxon>Vertebrata</taxon>
        <taxon>Euteleostomi</taxon>
        <taxon>Mammalia</taxon>
        <taxon>Eutheria</taxon>
        <taxon>Euarchontoglires</taxon>
        <taxon>Primates</taxon>
        <taxon>Strepsirrhini</taxon>
        <taxon>Lemuriformes</taxon>
        <taxon>Indriidae</taxon>
        <taxon>Propithecus</taxon>
    </lineage>
</organism>
<feature type="transmembrane region" description="Helical" evidence="6">
    <location>
        <begin position="139"/>
        <end position="162"/>
    </location>
</feature>
<feature type="transmembrane region" description="Helical" evidence="6">
    <location>
        <begin position="113"/>
        <end position="132"/>
    </location>
</feature>
<keyword evidence="9" id="KW-1185">Reference proteome</keyword>
<feature type="transmembrane region" description="Helical" evidence="6">
    <location>
        <begin position="45"/>
        <end position="63"/>
    </location>
</feature>
<dbReference type="GeneID" id="105812448"/>
<proteinExistence type="predicted"/>
<evidence type="ECO:0000256" key="3">
    <source>
        <dbReference type="ARBA" id="ARBA00022989"/>
    </source>
</evidence>
<keyword evidence="3 6" id="KW-1133">Transmembrane helix</keyword>
<dbReference type="RefSeq" id="XP_012502343.1">
    <property type="nucleotide sequence ID" value="XM_012646889.1"/>
</dbReference>
<name>A0A2K6F4Y4_PROCO</name>
<dbReference type="Proteomes" id="UP000233160">
    <property type="component" value="Unassembled WGS sequence"/>
</dbReference>
<dbReference type="GO" id="GO:0016020">
    <property type="term" value="C:membrane"/>
    <property type="evidence" value="ECO:0007669"/>
    <property type="project" value="UniProtKB-SubCell"/>
</dbReference>
<reference evidence="8" key="2">
    <citation type="submission" date="2025-09" db="UniProtKB">
        <authorList>
            <consortium name="Ensembl"/>
        </authorList>
    </citation>
    <scope>IDENTIFICATION</scope>
</reference>
<feature type="domain" description="MARVEL" evidence="7">
    <location>
        <begin position="40"/>
        <end position="166"/>
    </location>
</feature>
<comment type="subcellular location">
    <subcellularLocation>
        <location evidence="1">Membrane</location>
        <topology evidence="1">Multi-pass membrane protein</topology>
    </subcellularLocation>
</comment>
<sequence length="175" mass="18632">MSHGAGLVRTTCSSGSALGPGAGAAQPGAGPSEGLLDTVYPRTHAALLKVAQMVTLLIAFICVRSSLWTDYSAYSYFEVVTICDLIMILAFYLVHLFRVYRMLTCISWPLSELLHYGIGTLLLLIASIVAASKSYSQSGLVAGAIFGFMATFLCLASIWLSYKISCVTQSTDAAV</sequence>
<dbReference type="InterPro" id="IPR050578">
    <property type="entry name" value="MARVEL-CKLF_proteins"/>
</dbReference>
<dbReference type="PANTHER" id="PTHR22776:SF89">
    <property type="entry name" value="CKLF-LIKE MARVEL TRANSMEMBRANE DOMAIN-CONTAINING PROTEIN 7"/>
    <property type="match status" value="1"/>
</dbReference>
<keyword evidence="2 5" id="KW-0812">Transmembrane</keyword>
<dbReference type="InterPro" id="IPR008253">
    <property type="entry name" value="Marvel"/>
</dbReference>
<feature type="transmembrane region" description="Helical" evidence="6">
    <location>
        <begin position="75"/>
        <end position="93"/>
    </location>
</feature>
<reference evidence="8" key="1">
    <citation type="submission" date="2025-08" db="UniProtKB">
        <authorList>
            <consortium name="Ensembl"/>
        </authorList>
    </citation>
    <scope>IDENTIFICATION</scope>
</reference>
<dbReference type="Pfam" id="PF01284">
    <property type="entry name" value="MARVEL"/>
    <property type="match status" value="1"/>
</dbReference>